<feature type="compositionally biased region" description="Basic residues" evidence="1">
    <location>
        <begin position="191"/>
        <end position="201"/>
    </location>
</feature>
<dbReference type="Proteomes" id="UP000243723">
    <property type="component" value="Unassembled WGS sequence"/>
</dbReference>
<feature type="region of interest" description="Disordered" evidence="1">
    <location>
        <begin position="181"/>
        <end position="201"/>
    </location>
</feature>
<dbReference type="OrthoDB" id="2386090at2759"/>
<sequence length="201" mass="22817">MSTIFYFAYQCLVQAPTLDVDEGNSLLWSILTVAFSSAPMISTQLITSPFTSTVNVFIPPEARKNDKALRQWSENPSGDTLIEFTSLRFLPFPKRKTVRLEDLRVMQRRTGRIAQYEYLPPKLRANSQGKELGWLKALIGGRRAFYVREGAQYTKNTRGPGVWNDLVAAILKQSGYKMPEPVKLKTAPRPVSRRKPPGQLR</sequence>
<keyword evidence="3" id="KW-1185">Reference proteome</keyword>
<dbReference type="EMBL" id="NHZQ01000138">
    <property type="protein sequence ID" value="PSK50324.1"/>
    <property type="molecule type" value="Genomic_DNA"/>
</dbReference>
<accession>A0A2P7ZQ43</accession>
<evidence type="ECO:0000313" key="3">
    <source>
        <dbReference type="Proteomes" id="UP000243723"/>
    </source>
</evidence>
<organism evidence="2 3">
    <name type="scientific">Elsinoe australis</name>
    <dbReference type="NCBI Taxonomy" id="40998"/>
    <lineage>
        <taxon>Eukaryota</taxon>
        <taxon>Fungi</taxon>
        <taxon>Dikarya</taxon>
        <taxon>Ascomycota</taxon>
        <taxon>Pezizomycotina</taxon>
        <taxon>Dothideomycetes</taxon>
        <taxon>Dothideomycetidae</taxon>
        <taxon>Myriangiales</taxon>
        <taxon>Elsinoaceae</taxon>
        <taxon>Elsinoe</taxon>
    </lineage>
</organism>
<dbReference type="AlphaFoldDB" id="A0A2P7ZQ43"/>
<proteinExistence type="predicted"/>
<evidence type="ECO:0000313" key="2">
    <source>
        <dbReference type="EMBL" id="PSK50324.1"/>
    </source>
</evidence>
<name>A0A2P7ZQ43_9PEZI</name>
<gene>
    <name evidence="2" type="ORF">B9Z65_268</name>
</gene>
<evidence type="ECO:0000256" key="1">
    <source>
        <dbReference type="SAM" id="MobiDB-lite"/>
    </source>
</evidence>
<comment type="caution">
    <text evidence="2">The sequence shown here is derived from an EMBL/GenBank/DDBJ whole genome shotgun (WGS) entry which is preliminary data.</text>
</comment>
<reference evidence="2 3" key="1">
    <citation type="submission" date="2017-05" db="EMBL/GenBank/DDBJ databases">
        <title>Draft genome sequence of Elsinoe australis.</title>
        <authorList>
            <person name="Cheng Q."/>
        </authorList>
    </citation>
    <scope>NUCLEOTIDE SEQUENCE [LARGE SCALE GENOMIC DNA]</scope>
    <source>
        <strain evidence="2 3">NL1</strain>
    </source>
</reference>
<protein>
    <submittedName>
        <fullName evidence="2">Uncharacterized protein</fullName>
    </submittedName>
</protein>